<evidence type="ECO:0000313" key="8">
    <source>
        <dbReference type="Proteomes" id="UP000030848"/>
    </source>
</evidence>
<reference evidence="7 8" key="1">
    <citation type="submission" date="2014-10" db="EMBL/GenBank/DDBJ databases">
        <title>Genome sequence of Micropolyspora internatus JCM3315.</title>
        <authorList>
            <person name="Shin S.-K."/>
            <person name="Yi H."/>
        </authorList>
    </citation>
    <scope>NUCLEOTIDE SEQUENCE [LARGE SCALE GENOMIC DNA]</scope>
    <source>
        <strain evidence="7 8">JCM 3315</strain>
    </source>
</reference>
<dbReference type="Gene3D" id="3.30.390.30">
    <property type="match status" value="1"/>
</dbReference>
<comment type="cofactor">
    <cofactor evidence="1">
        <name>FAD</name>
        <dbReference type="ChEBI" id="CHEBI:57692"/>
    </cofactor>
</comment>
<comment type="caution">
    <text evidence="7">The sequence shown here is derived from an EMBL/GenBank/DDBJ whole genome shotgun (WGS) entry which is preliminary data.</text>
</comment>
<dbReference type="PANTHER" id="PTHR43557">
    <property type="entry name" value="APOPTOSIS-INDUCING FACTOR 1"/>
    <property type="match status" value="1"/>
</dbReference>
<protein>
    <submittedName>
        <fullName evidence="7">Uncharacterized protein</fullName>
    </submittedName>
</protein>
<keyword evidence="4" id="KW-0560">Oxidoreductase</keyword>
<gene>
    <name evidence="7" type="ORF">MINT15_31370</name>
</gene>
<dbReference type="InterPro" id="IPR023753">
    <property type="entry name" value="FAD/NAD-binding_dom"/>
</dbReference>
<evidence type="ECO:0000259" key="6">
    <source>
        <dbReference type="Pfam" id="PF14759"/>
    </source>
</evidence>
<dbReference type="PRINTS" id="PR00411">
    <property type="entry name" value="PNDRDTASEI"/>
</dbReference>
<evidence type="ECO:0000256" key="4">
    <source>
        <dbReference type="ARBA" id="ARBA00023002"/>
    </source>
</evidence>
<accession>A0A837D6U7</accession>
<feature type="domain" description="Reductase C-terminal" evidence="6">
    <location>
        <begin position="332"/>
        <end position="407"/>
    </location>
</feature>
<dbReference type="SUPFAM" id="SSF51905">
    <property type="entry name" value="FAD/NAD(P)-binding domain"/>
    <property type="match status" value="2"/>
</dbReference>
<sequence length="419" mass="44046">MADPVVIVGAGMAGLRAAEQLRAAGWEGPVTVIGEETHAPYNRPPLSKEALAGAADKPLHEVHASLAFRQRASVADVTWRLGTRVTGCDMDSRTVTLADETVLDYGGLVIATGLRPRRLRLSGPTVGRSALRTLDDAYALAPRLRAGARVVVIGGGFIGCEIAATAIGLGCAVTVVEPAPAPLATALGPEVGAAVQAFHERRGITFCTERKVVALTGDEAVSGVVLDDDSVLEADVVVEAVGSEPNVEWLAGNELDLSDGVLCDAQLRVVGRSDVVAVGDVARYPNLRFDDVPRRVEHWCTPTDTAKQAARTLVAQLRGTPATGACTAMPSFWSDQHGLRIQGFGLPGLADDVRVVTGDLDRVEDGVIVHYHRGERLVAALLVGIPASQHRAHRDLVEAANPLPTDDKLQTSVLKGVPA</sequence>
<name>A0A837D6U7_9PSEU</name>
<dbReference type="Pfam" id="PF14759">
    <property type="entry name" value="Reductase_C"/>
    <property type="match status" value="1"/>
</dbReference>
<dbReference type="GO" id="GO:0005737">
    <property type="term" value="C:cytoplasm"/>
    <property type="evidence" value="ECO:0007669"/>
    <property type="project" value="TreeGrafter"/>
</dbReference>
<dbReference type="InterPro" id="IPR036188">
    <property type="entry name" value="FAD/NAD-bd_sf"/>
</dbReference>
<dbReference type="PANTHER" id="PTHR43557:SF2">
    <property type="entry name" value="RIESKE DOMAIN-CONTAINING PROTEIN-RELATED"/>
    <property type="match status" value="1"/>
</dbReference>
<feature type="domain" description="FAD/NAD(P)-binding" evidence="5">
    <location>
        <begin position="5"/>
        <end position="287"/>
    </location>
</feature>
<keyword evidence="2" id="KW-0285">Flavoprotein</keyword>
<evidence type="ECO:0000256" key="2">
    <source>
        <dbReference type="ARBA" id="ARBA00022630"/>
    </source>
</evidence>
<dbReference type="Pfam" id="PF07992">
    <property type="entry name" value="Pyr_redox_2"/>
    <property type="match status" value="1"/>
</dbReference>
<dbReference type="OrthoDB" id="4475657at2"/>
<dbReference type="Proteomes" id="UP000030848">
    <property type="component" value="Unassembled WGS sequence"/>
</dbReference>
<organism evidence="7 8">
    <name type="scientific">Saccharomonospora viridis</name>
    <dbReference type="NCBI Taxonomy" id="1852"/>
    <lineage>
        <taxon>Bacteria</taxon>
        <taxon>Bacillati</taxon>
        <taxon>Actinomycetota</taxon>
        <taxon>Actinomycetes</taxon>
        <taxon>Pseudonocardiales</taxon>
        <taxon>Pseudonocardiaceae</taxon>
        <taxon>Saccharomonospora</taxon>
    </lineage>
</organism>
<dbReference type="InterPro" id="IPR050446">
    <property type="entry name" value="FAD-oxidoreductase/Apoptosis"/>
</dbReference>
<dbReference type="InterPro" id="IPR028202">
    <property type="entry name" value="Reductase_C"/>
</dbReference>
<evidence type="ECO:0000256" key="1">
    <source>
        <dbReference type="ARBA" id="ARBA00001974"/>
    </source>
</evidence>
<dbReference type="Gene3D" id="3.50.50.60">
    <property type="entry name" value="FAD/NAD(P)-binding domain"/>
    <property type="match status" value="2"/>
</dbReference>
<keyword evidence="3" id="KW-0274">FAD</keyword>
<evidence type="ECO:0000256" key="3">
    <source>
        <dbReference type="ARBA" id="ARBA00022827"/>
    </source>
</evidence>
<proteinExistence type="predicted"/>
<dbReference type="SUPFAM" id="SSF55424">
    <property type="entry name" value="FAD/NAD-linked reductases, dimerisation (C-terminal) domain"/>
    <property type="match status" value="1"/>
</dbReference>
<dbReference type="RefSeq" id="WP_074988039.1">
    <property type="nucleotide sequence ID" value="NZ_FOWS01000001.1"/>
</dbReference>
<dbReference type="AlphaFoldDB" id="A0A837D6U7"/>
<dbReference type="InterPro" id="IPR016156">
    <property type="entry name" value="FAD/NAD-linked_Rdtase_dimer_sf"/>
</dbReference>
<evidence type="ECO:0000313" key="7">
    <source>
        <dbReference type="EMBL" id="KHF42935.1"/>
    </source>
</evidence>
<dbReference type="EMBL" id="JRZE01000006">
    <property type="protein sequence ID" value="KHF42935.1"/>
    <property type="molecule type" value="Genomic_DNA"/>
</dbReference>
<evidence type="ECO:0000259" key="5">
    <source>
        <dbReference type="Pfam" id="PF07992"/>
    </source>
</evidence>
<dbReference type="GO" id="GO:0016651">
    <property type="term" value="F:oxidoreductase activity, acting on NAD(P)H"/>
    <property type="evidence" value="ECO:0007669"/>
    <property type="project" value="TreeGrafter"/>
</dbReference>
<dbReference type="PRINTS" id="PR00368">
    <property type="entry name" value="FADPNR"/>
</dbReference>